<evidence type="ECO:0000313" key="2">
    <source>
        <dbReference type="Proteomes" id="UP001055879"/>
    </source>
</evidence>
<evidence type="ECO:0000313" key="1">
    <source>
        <dbReference type="EMBL" id="KAI3665812.1"/>
    </source>
</evidence>
<dbReference type="EMBL" id="CM042064">
    <property type="protein sequence ID" value="KAI3665812.1"/>
    <property type="molecule type" value="Genomic_DNA"/>
</dbReference>
<reference evidence="2" key="1">
    <citation type="journal article" date="2022" name="Mol. Ecol. Resour.">
        <title>The genomes of chicory, endive, great burdock and yacon provide insights into Asteraceae palaeo-polyploidization history and plant inulin production.</title>
        <authorList>
            <person name="Fan W."/>
            <person name="Wang S."/>
            <person name="Wang H."/>
            <person name="Wang A."/>
            <person name="Jiang F."/>
            <person name="Liu H."/>
            <person name="Zhao H."/>
            <person name="Xu D."/>
            <person name="Zhang Y."/>
        </authorList>
    </citation>
    <scope>NUCLEOTIDE SEQUENCE [LARGE SCALE GENOMIC DNA]</scope>
    <source>
        <strain evidence="2">cv. Niubang</strain>
    </source>
</reference>
<proteinExistence type="predicted"/>
<protein>
    <submittedName>
        <fullName evidence="1">Uncharacterized protein</fullName>
    </submittedName>
</protein>
<sequence length="125" mass="14312">MTIHGSRNIFTYVLHILLLSSIILIMMMINHCHGFPSSSFNYKYAPDHCNGTLAECPTSLLEEEDSGEEFLMDTEEHRRILQGQKRYISNDGLQRAPVGCGNYCAGFRFKNVGHRKCTTEFHCEH</sequence>
<reference evidence="1 2" key="2">
    <citation type="journal article" date="2022" name="Mol. Ecol. Resour.">
        <title>The genomes of chicory, endive, great burdock and yacon provide insights into Asteraceae paleo-polyploidization history and plant inulin production.</title>
        <authorList>
            <person name="Fan W."/>
            <person name="Wang S."/>
            <person name="Wang H."/>
            <person name="Wang A."/>
            <person name="Jiang F."/>
            <person name="Liu H."/>
            <person name="Zhao H."/>
            <person name="Xu D."/>
            <person name="Zhang Y."/>
        </authorList>
    </citation>
    <scope>NUCLEOTIDE SEQUENCE [LARGE SCALE GENOMIC DNA]</scope>
    <source>
        <strain evidence="2">cv. Niubang</strain>
    </source>
</reference>
<keyword evidence="2" id="KW-1185">Reference proteome</keyword>
<dbReference type="Proteomes" id="UP001055879">
    <property type="component" value="Linkage Group LG18"/>
</dbReference>
<comment type="caution">
    <text evidence="1">The sequence shown here is derived from an EMBL/GenBank/DDBJ whole genome shotgun (WGS) entry which is preliminary data.</text>
</comment>
<accession>A0ACB8XF43</accession>
<gene>
    <name evidence="1" type="ORF">L6452_44447</name>
</gene>
<name>A0ACB8XF43_ARCLA</name>
<organism evidence="1 2">
    <name type="scientific">Arctium lappa</name>
    <name type="common">Greater burdock</name>
    <name type="synonym">Lappa major</name>
    <dbReference type="NCBI Taxonomy" id="4217"/>
    <lineage>
        <taxon>Eukaryota</taxon>
        <taxon>Viridiplantae</taxon>
        <taxon>Streptophyta</taxon>
        <taxon>Embryophyta</taxon>
        <taxon>Tracheophyta</taxon>
        <taxon>Spermatophyta</taxon>
        <taxon>Magnoliopsida</taxon>
        <taxon>eudicotyledons</taxon>
        <taxon>Gunneridae</taxon>
        <taxon>Pentapetalae</taxon>
        <taxon>asterids</taxon>
        <taxon>campanulids</taxon>
        <taxon>Asterales</taxon>
        <taxon>Asteraceae</taxon>
        <taxon>Carduoideae</taxon>
        <taxon>Cardueae</taxon>
        <taxon>Arctiinae</taxon>
        <taxon>Arctium</taxon>
    </lineage>
</organism>